<comment type="caution">
    <text evidence="2">The sequence shown here is derived from an EMBL/GenBank/DDBJ whole genome shotgun (WGS) entry which is preliminary data.</text>
</comment>
<evidence type="ECO:0000256" key="1">
    <source>
        <dbReference type="SAM" id="MobiDB-lite"/>
    </source>
</evidence>
<feature type="region of interest" description="Disordered" evidence="1">
    <location>
        <begin position="58"/>
        <end position="78"/>
    </location>
</feature>
<gene>
    <name evidence="2" type="ORF">A9Q75_10170</name>
</gene>
<organism evidence="2 3">
    <name type="scientific">Colwellia psychrerythraea</name>
    <name type="common">Vibrio psychroerythus</name>
    <dbReference type="NCBI Taxonomy" id="28229"/>
    <lineage>
        <taxon>Bacteria</taxon>
        <taxon>Pseudomonadati</taxon>
        <taxon>Pseudomonadota</taxon>
        <taxon>Gammaproteobacteria</taxon>
        <taxon>Alteromonadales</taxon>
        <taxon>Colwelliaceae</taxon>
        <taxon>Colwellia</taxon>
    </lineage>
</organism>
<evidence type="ECO:0000313" key="3">
    <source>
        <dbReference type="Proteomes" id="UP000243053"/>
    </source>
</evidence>
<reference evidence="3" key="1">
    <citation type="journal article" date="2017" name="Proc. Natl. Acad. Sci. U.S.A.">
        <title>Simulation of Deepwater Horizon oil plume reveals substrate specialization within a complex community of hydrocarbon degraders.</title>
        <authorList>
            <person name="Hu P."/>
            <person name="Dubinsky E.A."/>
            <person name="Probst A.J."/>
            <person name="Wang J."/>
            <person name="Sieber C.M.K."/>
            <person name="Tom L.M."/>
            <person name="Gardinali P."/>
            <person name="Banfield J.F."/>
            <person name="Atlas R.M."/>
            <person name="Andersen G.L."/>
        </authorList>
    </citation>
    <scope>NUCLEOTIDE SEQUENCE [LARGE SCALE GENOMIC DNA]</scope>
</reference>
<protein>
    <submittedName>
        <fullName evidence="2">Uncharacterized protein</fullName>
    </submittedName>
</protein>
<dbReference type="AlphaFoldDB" id="A0A1Y5EI15"/>
<sequence length="78" mass="8914">MQTQPESVLVNNNFAWLYMEKAVKAYKLTEGNSVNITLNYIEGLIANERRDEARKLLKKTPPQSEAKKAKMKTLLDMG</sequence>
<proteinExistence type="predicted"/>
<name>A0A1Y5EI15_COLPS</name>
<evidence type="ECO:0000313" key="2">
    <source>
        <dbReference type="EMBL" id="OUR80585.1"/>
    </source>
</evidence>
<accession>A0A1Y5EI15</accession>
<dbReference type="Proteomes" id="UP000243053">
    <property type="component" value="Unassembled WGS sequence"/>
</dbReference>
<dbReference type="EMBL" id="MAAF01000060">
    <property type="protein sequence ID" value="OUR80585.1"/>
    <property type="molecule type" value="Genomic_DNA"/>
</dbReference>